<evidence type="ECO:0000313" key="2">
    <source>
        <dbReference type="Proteomes" id="UP001209878"/>
    </source>
</evidence>
<dbReference type="PANTHER" id="PTHR45912:SF3">
    <property type="entry name" value="CILIA- AND FLAGELLA-ASSOCIATED PROTEIN 47"/>
    <property type="match status" value="1"/>
</dbReference>
<reference evidence="1" key="1">
    <citation type="journal article" date="2023" name="Mol. Biol. Evol.">
        <title>Third-Generation Sequencing Reveals the Adaptive Role of the Epigenome in Three Deep-Sea Polychaetes.</title>
        <authorList>
            <person name="Perez M."/>
            <person name="Aroh O."/>
            <person name="Sun Y."/>
            <person name="Lan Y."/>
            <person name="Juniper S.K."/>
            <person name="Young C.R."/>
            <person name="Angers B."/>
            <person name="Qian P.Y."/>
        </authorList>
    </citation>
    <scope>NUCLEOTIDE SEQUENCE</scope>
    <source>
        <strain evidence="1">R07B-5</strain>
    </source>
</reference>
<dbReference type="InterPro" id="IPR013783">
    <property type="entry name" value="Ig-like_fold"/>
</dbReference>
<keyword evidence="2" id="KW-1185">Reference proteome</keyword>
<dbReference type="SUPFAM" id="SSF49354">
    <property type="entry name" value="PapD-like"/>
    <property type="match status" value="1"/>
</dbReference>
<dbReference type="Gene3D" id="2.60.40.10">
    <property type="entry name" value="Immunoglobulins"/>
    <property type="match status" value="1"/>
</dbReference>
<dbReference type="Proteomes" id="UP001209878">
    <property type="component" value="Unassembled WGS sequence"/>
</dbReference>
<organism evidence="1 2">
    <name type="scientific">Ridgeia piscesae</name>
    <name type="common">Tubeworm</name>
    <dbReference type="NCBI Taxonomy" id="27915"/>
    <lineage>
        <taxon>Eukaryota</taxon>
        <taxon>Metazoa</taxon>
        <taxon>Spiralia</taxon>
        <taxon>Lophotrochozoa</taxon>
        <taxon>Annelida</taxon>
        <taxon>Polychaeta</taxon>
        <taxon>Sedentaria</taxon>
        <taxon>Canalipalpata</taxon>
        <taxon>Sabellida</taxon>
        <taxon>Siboglinidae</taxon>
        <taxon>Ridgeia</taxon>
    </lineage>
</organism>
<dbReference type="PANTHER" id="PTHR45912">
    <property type="entry name" value="CILIA- AND FLAGELLA-ASSOCIATED PROTEIN 47"/>
    <property type="match status" value="1"/>
</dbReference>
<protein>
    <submittedName>
        <fullName evidence="1">Uncharacterized protein</fullName>
    </submittedName>
</protein>
<sequence>MDGDTLGVRVIPPVVQFKDTEVTEVQRMSVTVKNVSRSSREIRFYSPQDKSFTLKVKNPAKPVAPGLEVTAYIDYEAEAEDSRKEDRIIVTIDGTPLEIPLVAIPKQPELCIEGPVDFGHIVANSRVVSHQLPLVNHGAKEGEFKFKYTGKKPIMVIPSSGRIPAKTTLMIRFEYVAKIPARFDEEVMVTLEGQPPVPLQVKGSVEEGSLELLDIDTEQILPCVHFGPAYYGTDKTQAAILYNNGPEPVAFVAVLDEDAVGQEVGLDMTKSMMHMLAMRGEKSQGQMNQLTSLVTAIPNQGTLGPYEKTGIFFRFSPRWNPGKMGFKTTQQPAPRQEFAIFLNIKAVGASSGYQTDSSKGDFVKSNAEG</sequence>
<dbReference type="GO" id="GO:0060271">
    <property type="term" value="P:cilium assembly"/>
    <property type="evidence" value="ECO:0007669"/>
    <property type="project" value="TreeGrafter"/>
</dbReference>
<gene>
    <name evidence="1" type="ORF">NP493_1496g00016</name>
</gene>
<evidence type="ECO:0000313" key="1">
    <source>
        <dbReference type="EMBL" id="KAK2162915.1"/>
    </source>
</evidence>
<accession>A0AAD9K2U7</accession>
<comment type="caution">
    <text evidence="1">The sequence shown here is derived from an EMBL/GenBank/DDBJ whole genome shotgun (WGS) entry which is preliminary data.</text>
</comment>
<dbReference type="EMBL" id="JAODUO010001493">
    <property type="protein sequence ID" value="KAK2162915.1"/>
    <property type="molecule type" value="Genomic_DNA"/>
</dbReference>
<dbReference type="InterPro" id="IPR008962">
    <property type="entry name" value="PapD-like_sf"/>
</dbReference>
<name>A0AAD9K2U7_RIDPI</name>
<dbReference type="Pfam" id="PF14874">
    <property type="entry name" value="PapD-like"/>
    <property type="match status" value="1"/>
</dbReference>
<dbReference type="AlphaFoldDB" id="A0AAD9K2U7"/>
<dbReference type="GO" id="GO:0005929">
    <property type="term" value="C:cilium"/>
    <property type="evidence" value="ECO:0007669"/>
    <property type="project" value="TreeGrafter"/>
</dbReference>
<proteinExistence type="predicted"/>